<feature type="compositionally biased region" description="Low complexity" evidence="1">
    <location>
        <begin position="1"/>
        <end position="17"/>
    </location>
</feature>
<dbReference type="EMBL" id="NKYE01000001">
    <property type="protein sequence ID" value="OZM74963.1"/>
    <property type="molecule type" value="Genomic_DNA"/>
</dbReference>
<feature type="compositionally biased region" description="Low complexity" evidence="1">
    <location>
        <begin position="163"/>
        <end position="182"/>
    </location>
</feature>
<reference evidence="3 4" key="1">
    <citation type="submission" date="2017-07" db="EMBL/GenBank/DDBJ databases">
        <title>Amycolatopsis antarcticus sp. nov., isolated from the surface of an Antarcticus brown macroalga.</title>
        <authorList>
            <person name="Wang J."/>
            <person name="Leiva S."/>
            <person name="Huang J."/>
            <person name="Huang Y."/>
        </authorList>
    </citation>
    <scope>NUCLEOTIDE SEQUENCE [LARGE SCALE GENOMIC DNA]</scope>
    <source>
        <strain evidence="3 4">AU-G6</strain>
    </source>
</reference>
<keyword evidence="2" id="KW-1133">Transmembrane helix</keyword>
<dbReference type="InterPro" id="IPR035166">
    <property type="entry name" value="DUF5336"/>
</dbReference>
<organism evidence="3 4">
    <name type="scientific">Amycolatopsis antarctica</name>
    <dbReference type="NCBI Taxonomy" id="1854586"/>
    <lineage>
        <taxon>Bacteria</taxon>
        <taxon>Bacillati</taxon>
        <taxon>Actinomycetota</taxon>
        <taxon>Actinomycetes</taxon>
        <taxon>Pseudonocardiales</taxon>
        <taxon>Pseudonocardiaceae</taxon>
        <taxon>Amycolatopsis</taxon>
    </lineage>
</organism>
<dbReference type="Proteomes" id="UP000242444">
    <property type="component" value="Unassembled WGS sequence"/>
</dbReference>
<feature type="region of interest" description="Disordered" evidence="1">
    <location>
        <begin position="163"/>
        <end position="255"/>
    </location>
</feature>
<evidence type="ECO:0000313" key="3">
    <source>
        <dbReference type="EMBL" id="OZM74963.1"/>
    </source>
</evidence>
<feature type="transmembrane region" description="Helical" evidence="2">
    <location>
        <begin position="100"/>
        <end position="120"/>
    </location>
</feature>
<feature type="transmembrane region" description="Helical" evidence="2">
    <location>
        <begin position="132"/>
        <end position="152"/>
    </location>
</feature>
<keyword evidence="4" id="KW-1185">Reference proteome</keyword>
<name>A0A263D924_9PSEU</name>
<dbReference type="AlphaFoldDB" id="A0A263D924"/>
<sequence>MTFPSSGPGYPQQGPHGPNTPGPEGGQFGQHAPQQAPRQGSAGITMSVPVMLALAATLFGLVSYFIGFAEDASYFDASIQFALVGGLLAALRTLPKGPRVLPFAALFSVLSALWGLQLVVRAPEGADVPGVIVVLLILAFVQMLIAIGALLADHGIIKAPAPKAPAPYGQQQPYGQPGQYGQDANRNPQGPASGGFAQPTQFAQPVNPQAPPPGQPSQQPTTYAPQQGQFYQQPGSETGQQNPPGTPPSGFGQPK</sequence>
<dbReference type="RefSeq" id="WP_094860744.1">
    <property type="nucleotide sequence ID" value="NZ_NKYE01000001.1"/>
</dbReference>
<gene>
    <name evidence="3" type="ORF">CFN78_01815</name>
</gene>
<feature type="region of interest" description="Disordered" evidence="1">
    <location>
        <begin position="1"/>
        <end position="40"/>
    </location>
</feature>
<keyword evidence="2" id="KW-0812">Transmembrane</keyword>
<comment type="caution">
    <text evidence="3">The sequence shown here is derived from an EMBL/GenBank/DDBJ whole genome shotgun (WGS) entry which is preliminary data.</text>
</comment>
<feature type="transmembrane region" description="Helical" evidence="2">
    <location>
        <begin position="72"/>
        <end position="91"/>
    </location>
</feature>
<keyword evidence="2" id="KW-0472">Membrane</keyword>
<protein>
    <recommendedName>
        <fullName evidence="5">34 kDa antigenic protein</fullName>
    </recommendedName>
</protein>
<dbReference type="InParanoid" id="A0A263D924"/>
<feature type="compositionally biased region" description="Polar residues" evidence="1">
    <location>
        <begin position="221"/>
        <end position="243"/>
    </location>
</feature>
<evidence type="ECO:0008006" key="5">
    <source>
        <dbReference type="Google" id="ProtNLM"/>
    </source>
</evidence>
<evidence type="ECO:0000256" key="1">
    <source>
        <dbReference type="SAM" id="MobiDB-lite"/>
    </source>
</evidence>
<accession>A0A263D924</accession>
<dbReference type="OrthoDB" id="3632291at2"/>
<feature type="transmembrane region" description="Helical" evidence="2">
    <location>
        <begin position="44"/>
        <end position="66"/>
    </location>
</feature>
<dbReference type="Pfam" id="PF17270">
    <property type="entry name" value="DUF5336"/>
    <property type="match status" value="1"/>
</dbReference>
<evidence type="ECO:0000313" key="4">
    <source>
        <dbReference type="Proteomes" id="UP000242444"/>
    </source>
</evidence>
<proteinExistence type="predicted"/>
<evidence type="ECO:0000256" key="2">
    <source>
        <dbReference type="SAM" id="Phobius"/>
    </source>
</evidence>